<evidence type="ECO:0000313" key="4">
    <source>
        <dbReference type="Proteomes" id="UP000799770"/>
    </source>
</evidence>
<dbReference type="SUPFAM" id="SSF57701">
    <property type="entry name" value="Zn2/Cys6 DNA-binding domain"/>
    <property type="match status" value="1"/>
</dbReference>
<dbReference type="GO" id="GO:0000981">
    <property type="term" value="F:DNA-binding transcription factor activity, RNA polymerase II-specific"/>
    <property type="evidence" value="ECO:0007669"/>
    <property type="project" value="InterPro"/>
</dbReference>
<accession>A0A6A5ZB89</accession>
<gene>
    <name evidence="3" type="ORF">BDV96DRAFT_572302</name>
</gene>
<dbReference type="PROSITE" id="PS50048">
    <property type="entry name" value="ZN2_CY6_FUNGAL_2"/>
    <property type="match status" value="1"/>
</dbReference>
<dbReference type="AlphaFoldDB" id="A0A6A5ZB89"/>
<dbReference type="Pfam" id="PF00172">
    <property type="entry name" value="Zn_clus"/>
    <property type="match status" value="1"/>
</dbReference>
<keyword evidence="1" id="KW-0539">Nucleus</keyword>
<dbReference type="Pfam" id="PF06985">
    <property type="entry name" value="HET"/>
    <property type="match status" value="1"/>
</dbReference>
<reference evidence="3" key="1">
    <citation type="journal article" date="2020" name="Stud. Mycol.">
        <title>101 Dothideomycetes genomes: a test case for predicting lifestyles and emergence of pathogens.</title>
        <authorList>
            <person name="Haridas S."/>
            <person name="Albert R."/>
            <person name="Binder M."/>
            <person name="Bloem J."/>
            <person name="Labutti K."/>
            <person name="Salamov A."/>
            <person name="Andreopoulos B."/>
            <person name="Baker S."/>
            <person name="Barry K."/>
            <person name="Bills G."/>
            <person name="Bluhm B."/>
            <person name="Cannon C."/>
            <person name="Castanera R."/>
            <person name="Culley D."/>
            <person name="Daum C."/>
            <person name="Ezra D."/>
            <person name="Gonzalez J."/>
            <person name="Henrissat B."/>
            <person name="Kuo A."/>
            <person name="Liang C."/>
            <person name="Lipzen A."/>
            <person name="Lutzoni F."/>
            <person name="Magnuson J."/>
            <person name="Mondo S."/>
            <person name="Nolan M."/>
            <person name="Ohm R."/>
            <person name="Pangilinan J."/>
            <person name="Park H.-J."/>
            <person name="Ramirez L."/>
            <person name="Alfaro M."/>
            <person name="Sun H."/>
            <person name="Tritt A."/>
            <person name="Yoshinaga Y."/>
            <person name="Zwiers L.-H."/>
            <person name="Turgeon B."/>
            <person name="Goodwin S."/>
            <person name="Spatafora J."/>
            <person name="Crous P."/>
            <person name="Grigoriev I."/>
        </authorList>
    </citation>
    <scope>NUCLEOTIDE SEQUENCE</scope>
    <source>
        <strain evidence="3">CBS 627.86</strain>
    </source>
</reference>
<evidence type="ECO:0000259" key="2">
    <source>
        <dbReference type="PROSITE" id="PS50048"/>
    </source>
</evidence>
<keyword evidence="4" id="KW-1185">Reference proteome</keyword>
<dbReference type="PANTHER" id="PTHR33112:SF12">
    <property type="entry name" value="HETEROKARYON INCOMPATIBILITY DOMAIN-CONTAINING PROTEIN"/>
    <property type="match status" value="1"/>
</dbReference>
<dbReference type="GO" id="GO:0008270">
    <property type="term" value="F:zinc ion binding"/>
    <property type="evidence" value="ECO:0007669"/>
    <property type="project" value="InterPro"/>
</dbReference>
<proteinExistence type="predicted"/>
<name>A0A6A5ZB89_9PLEO</name>
<dbReference type="Proteomes" id="UP000799770">
    <property type="component" value="Unassembled WGS sequence"/>
</dbReference>
<protein>
    <submittedName>
        <fullName evidence="3">Heterokaryon incompatibility protein-domain-containing protein</fullName>
    </submittedName>
</protein>
<sequence length="774" mass="88749">MDPNETASPDRGPNIRLSTSCDYCFNSKLKCSKEKPVCRRCKRFGKDCIYSEGTPREREPPTSSSSTGFLTEASNSAPRVCIPRSSPLTNRYCSACGLYFREQLYDNSMILDTPTSYKTMFVNAVRIHEKRKACLVCDLICTLLLQGLVSNEELRIDYSHRRCDLWRRQRWIGFVTPLSILERRLHAGTTRLEIRSLGWTKLQCRGALDLEMVRSWIKNCESSHKSEKTLHELGRAKDPIDLTLIDVVDNRLVRASSSVRFCSLSYVWGDTQSLNTTTENRLKLASRGALRDPRTRTMISRVVQDAMLLVAGIGERYLWVDALCIEQDNAAMKHAQIMQMDVIYSSALLTIVTLSGQNADTALPNFVPIKAPNLCDIRKYPKEQEAFDLYYNGIVAVGPSLHQTLHESTYNTRGWTFQERLLSQRCLYLSENSAFLRCHYETQTEFPCEADPAFHDLDLIPKSKLPSGIPLYANFSDNIDRSAAEVDSTYFDHYARLLIEYRNKQLSYASDALSAFSGILAALSHRCGWHYVSGVPEEHLDLGILWSPVFTHRVERNEGFASWSWAGWHCPISWRLIVQFRMEGVGIPMARTELEDVQTFQQSRRRALFHKQHFEHRQQSQTSAEVHKHTSPRAEVSKLIDILSFRARTISVIGFQLCWESREGITYISDRRGRTCGFCHVPNDMKGETMEWVCLSRFQHSDATWSNFTSYLTLRASILNIGYLEKEYPFSEWSLLNVMLIRWKDEQAERVSIGVIHEEAFNEAGPVKKHILLG</sequence>
<evidence type="ECO:0000313" key="3">
    <source>
        <dbReference type="EMBL" id="KAF2116525.1"/>
    </source>
</evidence>
<dbReference type="InterPro" id="IPR010730">
    <property type="entry name" value="HET"/>
</dbReference>
<dbReference type="InterPro" id="IPR001138">
    <property type="entry name" value="Zn2Cys6_DnaBD"/>
</dbReference>
<organism evidence="3 4">
    <name type="scientific">Lophiotrema nucula</name>
    <dbReference type="NCBI Taxonomy" id="690887"/>
    <lineage>
        <taxon>Eukaryota</taxon>
        <taxon>Fungi</taxon>
        <taxon>Dikarya</taxon>
        <taxon>Ascomycota</taxon>
        <taxon>Pezizomycotina</taxon>
        <taxon>Dothideomycetes</taxon>
        <taxon>Pleosporomycetidae</taxon>
        <taxon>Pleosporales</taxon>
        <taxon>Lophiotremataceae</taxon>
        <taxon>Lophiotrema</taxon>
    </lineage>
</organism>
<evidence type="ECO:0000256" key="1">
    <source>
        <dbReference type="ARBA" id="ARBA00023242"/>
    </source>
</evidence>
<dbReference type="Gene3D" id="4.10.240.10">
    <property type="entry name" value="Zn(2)-C6 fungal-type DNA-binding domain"/>
    <property type="match status" value="1"/>
</dbReference>
<dbReference type="InterPro" id="IPR036864">
    <property type="entry name" value="Zn2-C6_fun-type_DNA-bd_sf"/>
</dbReference>
<feature type="domain" description="Zn(2)-C6 fungal-type" evidence="2">
    <location>
        <begin position="20"/>
        <end position="50"/>
    </location>
</feature>
<dbReference type="CDD" id="cd00067">
    <property type="entry name" value="GAL4"/>
    <property type="match status" value="1"/>
</dbReference>
<dbReference type="OrthoDB" id="5135333at2759"/>
<dbReference type="PANTHER" id="PTHR33112">
    <property type="entry name" value="DOMAIN PROTEIN, PUTATIVE-RELATED"/>
    <property type="match status" value="1"/>
</dbReference>
<dbReference type="SMART" id="SM00066">
    <property type="entry name" value="GAL4"/>
    <property type="match status" value="1"/>
</dbReference>
<dbReference type="EMBL" id="ML977320">
    <property type="protein sequence ID" value="KAF2116525.1"/>
    <property type="molecule type" value="Genomic_DNA"/>
</dbReference>